<dbReference type="STRING" id="1112.A9D12_04830"/>
<evidence type="ECO:0000256" key="3">
    <source>
        <dbReference type="ARBA" id="ARBA00022723"/>
    </source>
</evidence>
<dbReference type="InterPro" id="IPR017972">
    <property type="entry name" value="Cyt_P450_CS"/>
</dbReference>
<keyword evidence="4 8" id="KW-0560">Oxidoreductase</keyword>
<comment type="similarity">
    <text evidence="1 8">Belongs to the cytochrome P450 family.</text>
</comment>
<keyword evidence="5 8" id="KW-0408">Iron</keyword>
<keyword evidence="2 8" id="KW-0349">Heme</keyword>
<evidence type="ECO:0000256" key="8">
    <source>
        <dbReference type="RuleBase" id="RU000461"/>
    </source>
</evidence>
<dbReference type="GO" id="GO:0004497">
    <property type="term" value="F:monooxygenase activity"/>
    <property type="evidence" value="ECO:0007669"/>
    <property type="project" value="UniProtKB-KW"/>
</dbReference>
<organism evidence="9 10">
    <name type="scientific">Erythrobacter neustonensis</name>
    <dbReference type="NCBI Taxonomy" id="1112"/>
    <lineage>
        <taxon>Bacteria</taxon>
        <taxon>Pseudomonadati</taxon>
        <taxon>Pseudomonadota</taxon>
        <taxon>Alphaproteobacteria</taxon>
        <taxon>Sphingomonadales</taxon>
        <taxon>Erythrobacteraceae</taxon>
        <taxon>Erythrobacter/Porphyrobacter group</taxon>
        <taxon>Erythrobacter</taxon>
    </lineage>
</organism>
<dbReference type="GO" id="GO:0020037">
    <property type="term" value="F:heme binding"/>
    <property type="evidence" value="ECO:0007669"/>
    <property type="project" value="InterPro"/>
</dbReference>
<dbReference type="Pfam" id="PF00067">
    <property type="entry name" value="p450"/>
    <property type="match status" value="1"/>
</dbReference>
<evidence type="ECO:0000313" key="10">
    <source>
        <dbReference type="Proteomes" id="UP000078263"/>
    </source>
</evidence>
<accession>A0A192D1J9</accession>
<keyword evidence="6 8" id="KW-0503">Monooxygenase</keyword>
<dbReference type="KEGG" id="pns:A9D12_04830"/>
<dbReference type="InterPro" id="IPR002397">
    <property type="entry name" value="Cyt_P450_B"/>
</dbReference>
<keyword evidence="3 8" id="KW-0479">Metal-binding</keyword>
<evidence type="ECO:0000313" key="9">
    <source>
        <dbReference type="EMBL" id="ANK12383.1"/>
    </source>
</evidence>
<evidence type="ECO:0000256" key="5">
    <source>
        <dbReference type="ARBA" id="ARBA00023004"/>
    </source>
</evidence>
<dbReference type="SUPFAM" id="SSF48264">
    <property type="entry name" value="Cytochrome P450"/>
    <property type="match status" value="1"/>
</dbReference>
<dbReference type="PANTHER" id="PTHR46696">
    <property type="entry name" value="P450, PUTATIVE (EUROFUNG)-RELATED"/>
    <property type="match status" value="1"/>
</dbReference>
<proteinExistence type="inferred from homology"/>
<gene>
    <name evidence="9" type="ORF">A9D12_04830</name>
</gene>
<dbReference type="PRINTS" id="PR00359">
    <property type="entry name" value="BP450"/>
</dbReference>
<dbReference type="OrthoDB" id="5522954at2"/>
<dbReference type="GO" id="GO:0005506">
    <property type="term" value="F:iron ion binding"/>
    <property type="evidence" value="ECO:0007669"/>
    <property type="project" value="InterPro"/>
</dbReference>
<comment type="function">
    <text evidence="7">Cytochromes P450 are a group of heme-thiolate monooxygenases. They oxidize a variety of structurally unrelated compounds, including steroids, fatty acids, and xenobiotics.</text>
</comment>
<dbReference type="InterPro" id="IPR036396">
    <property type="entry name" value="Cyt_P450_sf"/>
</dbReference>
<dbReference type="CDD" id="cd11033">
    <property type="entry name" value="CYP142-like"/>
    <property type="match status" value="1"/>
</dbReference>
<dbReference type="RefSeq" id="WP_068350295.1">
    <property type="nucleotide sequence ID" value="NZ_CP016033.1"/>
</dbReference>
<dbReference type="Gene3D" id="1.10.630.10">
    <property type="entry name" value="Cytochrome P450"/>
    <property type="match status" value="1"/>
</dbReference>
<evidence type="ECO:0000256" key="1">
    <source>
        <dbReference type="ARBA" id="ARBA00010617"/>
    </source>
</evidence>
<protein>
    <submittedName>
        <fullName evidence="9">Cytochrome</fullName>
    </submittedName>
</protein>
<dbReference type="FunFam" id="1.10.630.10:FF:000018">
    <property type="entry name" value="Cytochrome P450 monooxygenase"/>
    <property type="match status" value="1"/>
</dbReference>
<dbReference type="GO" id="GO:0016705">
    <property type="term" value="F:oxidoreductase activity, acting on paired donors, with incorporation or reduction of molecular oxygen"/>
    <property type="evidence" value="ECO:0007669"/>
    <property type="project" value="InterPro"/>
</dbReference>
<dbReference type="PROSITE" id="PS00086">
    <property type="entry name" value="CYTOCHROME_P450"/>
    <property type="match status" value="1"/>
</dbReference>
<reference evidence="9 10" key="1">
    <citation type="submission" date="2016-05" db="EMBL/GenBank/DDBJ databases">
        <title>Compelete Genome Sequence of Bacteriochlorophyll-Synthesizing Bacterium Porphyrobacter neustonensis DSM 9434.</title>
        <authorList>
            <person name="Shi X.-L."/>
            <person name="Wu Y.-H."/>
            <person name="Cheng H."/>
            <person name="Xu L."/>
            <person name="Zhang X.-Q."/>
            <person name="Wang C.-S."/>
            <person name="Xu X.-W."/>
        </authorList>
    </citation>
    <scope>NUCLEOTIDE SEQUENCE [LARGE SCALE GENOMIC DNA]</scope>
    <source>
        <strain evidence="9 10">DSM 9434</strain>
    </source>
</reference>
<evidence type="ECO:0000256" key="2">
    <source>
        <dbReference type="ARBA" id="ARBA00022617"/>
    </source>
</evidence>
<evidence type="ECO:0000256" key="7">
    <source>
        <dbReference type="ARBA" id="ARBA00043906"/>
    </source>
</evidence>
<dbReference type="AlphaFoldDB" id="A0A192D1J9"/>
<dbReference type="PANTHER" id="PTHR46696:SF1">
    <property type="entry name" value="CYTOCHROME P450 YJIB-RELATED"/>
    <property type="match status" value="1"/>
</dbReference>
<evidence type="ECO:0000256" key="4">
    <source>
        <dbReference type="ARBA" id="ARBA00023002"/>
    </source>
</evidence>
<dbReference type="Proteomes" id="UP000078263">
    <property type="component" value="Chromosome"/>
</dbReference>
<name>A0A192D1J9_9SPHN</name>
<keyword evidence="10" id="KW-1185">Reference proteome</keyword>
<dbReference type="EMBL" id="CP016033">
    <property type="protein sequence ID" value="ANK12383.1"/>
    <property type="molecule type" value="Genomic_DNA"/>
</dbReference>
<dbReference type="InterPro" id="IPR001128">
    <property type="entry name" value="Cyt_P450"/>
</dbReference>
<evidence type="ECO:0000256" key="6">
    <source>
        <dbReference type="ARBA" id="ARBA00023033"/>
    </source>
</evidence>
<sequence length="451" mass="51975">MATIAPTPPAIQRPQVRREPSAYDALKAHFESHPEERLHHPHKWDVSRSDIYAEDRWQPVFAEMRAAGPLHWIPESPFGPYWAVVGHKAIQHIEALPELFSSSWEHGGITILNRLTEEEAAAAGIDAPRELPMFIAMDRPQHTGQRRTVAPKFTPSAMTDMEAEIRARTGEVLDRLPRGEVFDWVDTVSIELTTGMLAILFGFPWEDRRLLTFWSDWSGDTELATVRELDEMRWGILQEMAAYFQSLWIERTMDSEPGNDLISMMIHSQAMNQMRPEEFMGNLILLIVGGNDTTRNTMSGIIHALDRFPDQRKLYEERPDLIPNAVQEILRMQVPLAHMRRTCTQDTEVFGQQIKAGDKVVLWYISANRDEEVFENADTLDITRENARRHLAFGYGIHRCVGARLAELQLRVLLEEMHKRRMRVHVAGDVERVRANFVHGFRKLEVEITTF</sequence>